<name>A0A1W0XAI3_HYPEX</name>
<evidence type="ECO:0000256" key="2">
    <source>
        <dbReference type="ARBA" id="ARBA00022737"/>
    </source>
</evidence>
<evidence type="ECO:0008006" key="7">
    <source>
        <dbReference type="Google" id="ProtNLM"/>
    </source>
</evidence>
<dbReference type="AlphaFoldDB" id="A0A1W0XAI3"/>
<dbReference type="GO" id="GO:0016342">
    <property type="term" value="C:catenin complex"/>
    <property type="evidence" value="ECO:0007669"/>
    <property type="project" value="TreeGrafter"/>
</dbReference>
<evidence type="ECO:0000256" key="4">
    <source>
        <dbReference type="ARBA" id="ARBA00023136"/>
    </source>
</evidence>
<evidence type="ECO:0000256" key="1">
    <source>
        <dbReference type="ARBA" id="ARBA00004370"/>
    </source>
</evidence>
<dbReference type="CDD" id="cd11304">
    <property type="entry name" value="Cadherin_repeat"/>
    <property type="match status" value="2"/>
</dbReference>
<dbReference type="Gene3D" id="2.60.40.60">
    <property type="entry name" value="Cadherins"/>
    <property type="match status" value="2"/>
</dbReference>
<keyword evidence="3" id="KW-0106">Calcium</keyword>
<dbReference type="GO" id="GO:0045296">
    <property type="term" value="F:cadherin binding"/>
    <property type="evidence" value="ECO:0007669"/>
    <property type="project" value="TreeGrafter"/>
</dbReference>
<dbReference type="GO" id="GO:0098742">
    <property type="term" value="P:cell-cell adhesion via plasma-membrane adhesion molecules"/>
    <property type="evidence" value="ECO:0007669"/>
    <property type="project" value="TreeGrafter"/>
</dbReference>
<organism evidence="5 6">
    <name type="scientific">Hypsibius exemplaris</name>
    <name type="common">Freshwater tardigrade</name>
    <dbReference type="NCBI Taxonomy" id="2072580"/>
    <lineage>
        <taxon>Eukaryota</taxon>
        <taxon>Metazoa</taxon>
        <taxon>Ecdysozoa</taxon>
        <taxon>Tardigrada</taxon>
        <taxon>Eutardigrada</taxon>
        <taxon>Parachela</taxon>
        <taxon>Hypsibioidea</taxon>
        <taxon>Hypsibiidae</taxon>
        <taxon>Hypsibius</taxon>
    </lineage>
</organism>
<dbReference type="InterPro" id="IPR015919">
    <property type="entry name" value="Cadherin-like_sf"/>
</dbReference>
<dbReference type="PANTHER" id="PTHR24027">
    <property type="entry name" value="CADHERIN-23"/>
    <property type="match status" value="1"/>
</dbReference>
<keyword evidence="2" id="KW-0677">Repeat</keyword>
<evidence type="ECO:0000313" key="5">
    <source>
        <dbReference type="EMBL" id="OQV24536.1"/>
    </source>
</evidence>
<dbReference type="SUPFAM" id="SSF49313">
    <property type="entry name" value="Cadherin-like"/>
    <property type="match status" value="2"/>
</dbReference>
<proteinExistence type="predicted"/>
<dbReference type="GO" id="GO:0016477">
    <property type="term" value="P:cell migration"/>
    <property type="evidence" value="ECO:0007669"/>
    <property type="project" value="TreeGrafter"/>
</dbReference>
<keyword evidence="6" id="KW-1185">Reference proteome</keyword>
<reference evidence="6" key="1">
    <citation type="submission" date="2017-01" db="EMBL/GenBank/DDBJ databases">
        <title>Comparative genomics of anhydrobiosis in the tardigrade Hypsibius dujardini.</title>
        <authorList>
            <person name="Yoshida Y."/>
            <person name="Koutsovoulos G."/>
            <person name="Laetsch D."/>
            <person name="Stevens L."/>
            <person name="Kumar S."/>
            <person name="Horikawa D."/>
            <person name="Ishino K."/>
            <person name="Komine S."/>
            <person name="Tomita M."/>
            <person name="Blaxter M."/>
            <person name="Arakawa K."/>
        </authorList>
    </citation>
    <scope>NUCLEOTIDE SEQUENCE [LARGE SCALE GENOMIC DNA]</scope>
    <source>
        <strain evidence="6">Z151</strain>
    </source>
</reference>
<dbReference type="GO" id="GO:0008013">
    <property type="term" value="F:beta-catenin binding"/>
    <property type="evidence" value="ECO:0007669"/>
    <property type="project" value="TreeGrafter"/>
</dbReference>
<dbReference type="EMBL" id="MTYJ01000006">
    <property type="protein sequence ID" value="OQV24536.1"/>
    <property type="molecule type" value="Genomic_DNA"/>
</dbReference>
<accession>A0A1W0XAI3</accession>
<protein>
    <recommendedName>
        <fullName evidence="7">Cadherin domain-containing protein</fullName>
    </recommendedName>
</protein>
<sequence>MQESVGVRAVSADGSAVVQGSLSVVVFVAPSYLRICNSQPIPTTMPSTVKQLTIPPPTTASTAVNGGQNGVAVTFIGDSSFTTTKCDGQSAGAPTQVAATIRARFTPNIDFSKLRITVSNSLFKPALPVVCDETFICDISIVFAQPLDSSFAGNYAPYIQLEGGGLSKIVQNLQVHVNCNDLMADAVPLPPRRGVVDPSKIVPELPPCGVANVSVDVSEDMPVGTVVTSLPLNNGNPGFRYQILDSSAVGFFDLIEPASVAVSSPLFQPTVDSVYLRVVGMLGNATVCATDVFIGVKNVNRNRPVFDQSSYNFAIDCLLPMSIVGTVSASDIDAGRNNIRRFFVAPEDTPLVLVDPASGGIHLRQTLTDSTSFTIFVEDPGTNMRSSAVVQISCTGNNQVSGMLGAGSSGLGRSFQTTTTKAPVVLKSDPRKHPVVTSNKPSSFPFAVVFSGSSKASTSTSRSARSPPLT</sequence>
<dbReference type="InterPro" id="IPR039808">
    <property type="entry name" value="Cadherin"/>
</dbReference>
<dbReference type="Proteomes" id="UP000192578">
    <property type="component" value="Unassembled WGS sequence"/>
</dbReference>
<evidence type="ECO:0000256" key="3">
    <source>
        <dbReference type="ARBA" id="ARBA00022837"/>
    </source>
</evidence>
<dbReference type="GO" id="GO:0005509">
    <property type="term" value="F:calcium ion binding"/>
    <property type="evidence" value="ECO:0007669"/>
    <property type="project" value="InterPro"/>
</dbReference>
<gene>
    <name evidence="5" type="ORF">BV898_01596</name>
</gene>
<comment type="subcellular location">
    <subcellularLocation>
        <location evidence="1">Membrane</location>
    </subcellularLocation>
</comment>
<comment type="caution">
    <text evidence="5">The sequence shown here is derived from an EMBL/GenBank/DDBJ whole genome shotgun (WGS) entry which is preliminary data.</text>
</comment>
<dbReference type="OrthoDB" id="6250271at2759"/>
<evidence type="ECO:0000313" key="6">
    <source>
        <dbReference type="Proteomes" id="UP000192578"/>
    </source>
</evidence>
<keyword evidence="4" id="KW-0472">Membrane</keyword>
<dbReference type="PANTHER" id="PTHR24027:SF438">
    <property type="entry name" value="CADHERIN 23"/>
    <property type="match status" value="1"/>
</dbReference>